<feature type="transmembrane region" description="Helical" evidence="6">
    <location>
        <begin position="329"/>
        <end position="349"/>
    </location>
</feature>
<evidence type="ECO:0000256" key="2">
    <source>
        <dbReference type="ARBA" id="ARBA00022475"/>
    </source>
</evidence>
<keyword evidence="4 6" id="KW-1133">Transmembrane helix</keyword>
<feature type="transmembrane region" description="Helical" evidence="6">
    <location>
        <begin position="241"/>
        <end position="262"/>
    </location>
</feature>
<dbReference type="PANTHER" id="PTHR43124">
    <property type="entry name" value="PURINE EFFLUX PUMP PBUE"/>
    <property type="match status" value="1"/>
</dbReference>
<name>A0A1I6PWL7_9RHOB</name>
<evidence type="ECO:0000256" key="6">
    <source>
        <dbReference type="SAM" id="Phobius"/>
    </source>
</evidence>
<evidence type="ECO:0000259" key="7">
    <source>
        <dbReference type="PROSITE" id="PS50850"/>
    </source>
</evidence>
<feature type="transmembrane region" description="Helical" evidence="6">
    <location>
        <begin position="207"/>
        <end position="229"/>
    </location>
</feature>
<dbReference type="InterPro" id="IPR011701">
    <property type="entry name" value="MFS"/>
</dbReference>
<keyword evidence="9" id="KW-1185">Reference proteome</keyword>
<dbReference type="SUPFAM" id="SSF103473">
    <property type="entry name" value="MFS general substrate transporter"/>
    <property type="match status" value="1"/>
</dbReference>
<feature type="transmembrane region" description="Helical" evidence="6">
    <location>
        <begin position="361"/>
        <end position="382"/>
    </location>
</feature>
<organism evidence="8 9">
    <name type="scientific">Alloyangia pacifica</name>
    <dbReference type="NCBI Taxonomy" id="311180"/>
    <lineage>
        <taxon>Bacteria</taxon>
        <taxon>Pseudomonadati</taxon>
        <taxon>Pseudomonadota</taxon>
        <taxon>Alphaproteobacteria</taxon>
        <taxon>Rhodobacterales</taxon>
        <taxon>Roseobacteraceae</taxon>
        <taxon>Alloyangia</taxon>
    </lineage>
</organism>
<evidence type="ECO:0000256" key="4">
    <source>
        <dbReference type="ARBA" id="ARBA00022989"/>
    </source>
</evidence>
<sequence length="399" mass="40474">MAIQDRQGLLTILSLALGAFAIGVSEFAAMGLLPYYAADLAVSEPDAGHAVSAYALGVVVGAPVLAVLGSMIPRKLLLILLICFFGFGNLLSAMAPDLPLLIAGRFLAGLPHGAFLGISMLFAAEFSPEGRKARGVAQVLMGLTLANVIGVPLAGAAGQVFGWRLCFVVTTGIAAASALMIARFAPSVQSGPMPSPLRELSALANRAVWGTLLIGAIGFGGVFAVYSYFSAAMLDATTAPGWAIPLALSGFGLGGILGNLIAGRLADWSRLGGALVLLSGMTLMSLLYAAVIGDWVMMSLAIFLLGSTASLAIPLQMRLMDVAGEAQTLAAALNHAAFNAANALGPFLAGRALAAGHGWDATGQVGAALAAGGIVMLGLAWMESRSRARRVMPAVAAGA</sequence>
<proteinExistence type="predicted"/>
<dbReference type="STRING" id="311180.SAMN04488050_101809"/>
<dbReference type="AlphaFoldDB" id="A0A1I6PWL7"/>
<feature type="transmembrane region" description="Helical" evidence="6">
    <location>
        <begin position="274"/>
        <end position="291"/>
    </location>
</feature>
<keyword evidence="2" id="KW-1003">Cell membrane</keyword>
<evidence type="ECO:0000313" key="8">
    <source>
        <dbReference type="EMBL" id="SFS44478.1"/>
    </source>
</evidence>
<comment type="subcellular location">
    <subcellularLocation>
        <location evidence="1">Cell membrane</location>
        <topology evidence="1">Multi-pass membrane protein</topology>
    </subcellularLocation>
</comment>
<dbReference type="PANTHER" id="PTHR43124:SF3">
    <property type="entry name" value="CHLORAMPHENICOL EFFLUX PUMP RV0191"/>
    <property type="match status" value="1"/>
</dbReference>
<feature type="transmembrane region" description="Helical" evidence="6">
    <location>
        <begin position="76"/>
        <end position="96"/>
    </location>
</feature>
<dbReference type="Proteomes" id="UP000199392">
    <property type="component" value="Unassembled WGS sequence"/>
</dbReference>
<dbReference type="PROSITE" id="PS00217">
    <property type="entry name" value="SUGAR_TRANSPORT_2"/>
    <property type="match status" value="1"/>
</dbReference>
<accession>A0A1I6PWL7</accession>
<feature type="transmembrane region" description="Helical" evidence="6">
    <location>
        <begin position="49"/>
        <end position="69"/>
    </location>
</feature>
<dbReference type="EMBL" id="FOZW01000001">
    <property type="protein sequence ID" value="SFS44478.1"/>
    <property type="molecule type" value="Genomic_DNA"/>
</dbReference>
<dbReference type="CDD" id="cd17324">
    <property type="entry name" value="MFS_NepI_like"/>
    <property type="match status" value="1"/>
</dbReference>
<feature type="domain" description="Major facilitator superfamily (MFS) profile" evidence="7">
    <location>
        <begin position="11"/>
        <end position="385"/>
    </location>
</feature>
<dbReference type="Gene3D" id="1.20.1250.20">
    <property type="entry name" value="MFS general substrate transporter like domains"/>
    <property type="match status" value="2"/>
</dbReference>
<feature type="transmembrane region" description="Helical" evidence="6">
    <location>
        <begin position="297"/>
        <end position="317"/>
    </location>
</feature>
<evidence type="ECO:0000313" key="9">
    <source>
        <dbReference type="Proteomes" id="UP000199392"/>
    </source>
</evidence>
<dbReference type="InterPro" id="IPR050189">
    <property type="entry name" value="MFS_Efflux_Transporters"/>
</dbReference>
<evidence type="ECO:0000256" key="5">
    <source>
        <dbReference type="ARBA" id="ARBA00023136"/>
    </source>
</evidence>
<dbReference type="Pfam" id="PF07690">
    <property type="entry name" value="MFS_1"/>
    <property type="match status" value="2"/>
</dbReference>
<feature type="transmembrane region" description="Helical" evidence="6">
    <location>
        <begin position="161"/>
        <end position="186"/>
    </location>
</feature>
<dbReference type="RefSeq" id="WP_092422105.1">
    <property type="nucleotide sequence ID" value="NZ_FNCL01000002.1"/>
</dbReference>
<keyword evidence="5 6" id="KW-0472">Membrane</keyword>
<dbReference type="InterPro" id="IPR020846">
    <property type="entry name" value="MFS_dom"/>
</dbReference>
<protein>
    <submittedName>
        <fullName evidence="8">MFS transporter, DHA1 family, arabinose polymer transporter</fullName>
    </submittedName>
</protein>
<dbReference type="GO" id="GO:0022857">
    <property type="term" value="F:transmembrane transporter activity"/>
    <property type="evidence" value="ECO:0007669"/>
    <property type="project" value="InterPro"/>
</dbReference>
<dbReference type="GO" id="GO:0005886">
    <property type="term" value="C:plasma membrane"/>
    <property type="evidence" value="ECO:0007669"/>
    <property type="project" value="UniProtKB-SubCell"/>
</dbReference>
<dbReference type="InterPro" id="IPR036259">
    <property type="entry name" value="MFS_trans_sf"/>
</dbReference>
<keyword evidence="3 6" id="KW-0812">Transmembrane</keyword>
<gene>
    <name evidence="8" type="ORF">SAMN04488050_101809</name>
</gene>
<dbReference type="OrthoDB" id="9788453at2"/>
<evidence type="ECO:0000256" key="1">
    <source>
        <dbReference type="ARBA" id="ARBA00004651"/>
    </source>
</evidence>
<dbReference type="InterPro" id="IPR005829">
    <property type="entry name" value="Sugar_transporter_CS"/>
</dbReference>
<reference evidence="9" key="1">
    <citation type="submission" date="2016-10" db="EMBL/GenBank/DDBJ databases">
        <authorList>
            <person name="Varghese N."/>
            <person name="Submissions S."/>
        </authorList>
    </citation>
    <scope>NUCLEOTIDE SEQUENCE [LARGE SCALE GENOMIC DNA]</scope>
    <source>
        <strain evidence="9">DSM 26894</strain>
    </source>
</reference>
<feature type="transmembrane region" description="Helical" evidence="6">
    <location>
        <begin position="12"/>
        <end position="37"/>
    </location>
</feature>
<evidence type="ECO:0000256" key="3">
    <source>
        <dbReference type="ARBA" id="ARBA00022692"/>
    </source>
</evidence>
<dbReference type="PROSITE" id="PS50850">
    <property type="entry name" value="MFS"/>
    <property type="match status" value="1"/>
</dbReference>
<feature type="transmembrane region" description="Helical" evidence="6">
    <location>
        <begin position="136"/>
        <end position="155"/>
    </location>
</feature>
<feature type="transmembrane region" description="Helical" evidence="6">
    <location>
        <begin position="102"/>
        <end position="124"/>
    </location>
</feature>